<dbReference type="InterPro" id="IPR032710">
    <property type="entry name" value="NTF2-like_dom_sf"/>
</dbReference>
<accession>A0ABN1BRF8</accession>
<keyword evidence="3" id="KW-1185">Reference proteome</keyword>
<dbReference type="Proteomes" id="UP001500220">
    <property type="component" value="Unassembled WGS sequence"/>
</dbReference>
<evidence type="ECO:0000313" key="2">
    <source>
        <dbReference type="EMBL" id="GAA0503960.1"/>
    </source>
</evidence>
<feature type="domain" description="SnoaL-like" evidence="1">
    <location>
        <begin position="143"/>
        <end position="264"/>
    </location>
</feature>
<dbReference type="InterPro" id="IPR037401">
    <property type="entry name" value="SnoaL-like"/>
</dbReference>
<dbReference type="SUPFAM" id="SSF54427">
    <property type="entry name" value="NTF2-like"/>
    <property type="match status" value="2"/>
</dbReference>
<protein>
    <recommendedName>
        <fullName evidence="1">SnoaL-like domain-containing protein</fullName>
    </recommendedName>
</protein>
<dbReference type="EMBL" id="BAAAHC010000001">
    <property type="protein sequence ID" value="GAA0503960.1"/>
    <property type="molecule type" value="Genomic_DNA"/>
</dbReference>
<evidence type="ECO:0000259" key="1">
    <source>
        <dbReference type="Pfam" id="PF13474"/>
    </source>
</evidence>
<dbReference type="RefSeq" id="WP_346071847.1">
    <property type="nucleotide sequence ID" value="NZ_BAAAHC010000001.1"/>
</dbReference>
<organism evidence="2 3">
    <name type="scientific">Saccharopolyspora thermophila</name>
    <dbReference type="NCBI Taxonomy" id="89367"/>
    <lineage>
        <taxon>Bacteria</taxon>
        <taxon>Bacillati</taxon>
        <taxon>Actinomycetota</taxon>
        <taxon>Actinomycetes</taxon>
        <taxon>Pseudonocardiales</taxon>
        <taxon>Pseudonocardiaceae</taxon>
        <taxon>Saccharopolyspora</taxon>
    </lineage>
</organism>
<evidence type="ECO:0000313" key="3">
    <source>
        <dbReference type="Proteomes" id="UP001500220"/>
    </source>
</evidence>
<reference evidence="2 3" key="1">
    <citation type="journal article" date="2019" name="Int. J. Syst. Evol. Microbiol.">
        <title>The Global Catalogue of Microorganisms (GCM) 10K type strain sequencing project: providing services to taxonomists for standard genome sequencing and annotation.</title>
        <authorList>
            <consortium name="The Broad Institute Genomics Platform"/>
            <consortium name="The Broad Institute Genome Sequencing Center for Infectious Disease"/>
            <person name="Wu L."/>
            <person name="Ma J."/>
        </authorList>
    </citation>
    <scope>NUCLEOTIDE SEQUENCE [LARGE SCALE GENOMIC DNA]</scope>
    <source>
        <strain evidence="2 3">JCM 10664</strain>
    </source>
</reference>
<dbReference type="InterPro" id="IPR011944">
    <property type="entry name" value="Steroid_delta5-4_isomerase"/>
</dbReference>
<feature type="domain" description="SnoaL-like" evidence="1">
    <location>
        <begin position="8"/>
        <end position="132"/>
    </location>
</feature>
<sequence>MSADQEQIRALIERWAAAVRARDLNGVLADHADDIVMFDVPPPHDGVHGVDAYRETWPPFFEWQARGGGSFEIVSLDITAGADVAFAHALLRCGTPEDLARNPEQRLRLTLGLRKEQGRWVIAHEHHSFPYEDAAPEAAAEEVRRIHQQWFDRTAAKDLDGLMEYIADDVVSYEHEERLEHVGGSEVREVCRAGLEASVGPVDWQVPDLHILVRDDLAATWGLNQMRAQQPDGRTIESWSRGTRIFQRRNGRWTMVHQHVSYPCDPATGQAITDLR</sequence>
<name>A0ABN1BRF8_9PSEU</name>
<dbReference type="Gene3D" id="3.10.450.50">
    <property type="match status" value="2"/>
</dbReference>
<gene>
    <name evidence="2" type="ORF">GCM10009545_02120</name>
</gene>
<dbReference type="NCBIfam" id="TIGR02246">
    <property type="entry name" value="SgcJ/EcaC family oxidoreductase"/>
    <property type="match status" value="1"/>
</dbReference>
<proteinExistence type="predicted"/>
<dbReference type="Pfam" id="PF13474">
    <property type="entry name" value="SnoaL_3"/>
    <property type="match status" value="2"/>
</dbReference>
<comment type="caution">
    <text evidence="2">The sequence shown here is derived from an EMBL/GenBank/DDBJ whole genome shotgun (WGS) entry which is preliminary data.</text>
</comment>